<evidence type="ECO:0000313" key="3">
    <source>
        <dbReference type="Proteomes" id="UP000305948"/>
    </source>
</evidence>
<dbReference type="GO" id="GO:0005524">
    <property type="term" value="F:ATP binding"/>
    <property type="evidence" value="ECO:0007669"/>
    <property type="project" value="InterPro"/>
</dbReference>
<dbReference type="SUPFAM" id="SSF56112">
    <property type="entry name" value="Protein kinase-like (PK-like)"/>
    <property type="match status" value="1"/>
</dbReference>
<sequence length="211" mass="23557">MVQAGDHLRFSSSRCDRLVRRLSHRSGLLPPALFLNGIRQIGEFPVAGGGMADVYKGEMDGRAVALKVFREFQYNGAEEKARKQKQFHREALIWRQLSHSNILPVLGIWDRSDGLPCIVSPWRAEGNLIEFLKSPAAEECDTLDVLIDIAETLRYLHQLNPPLIHGDLKGVSAVSLESIDLRGFRHLSGQHFDATEHVAIGIHATVGGFWD</sequence>
<accession>A0A5C3NAW5</accession>
<gene>
    <name evidence="2" type="ORF">OE88DRAFT_1626849</name>
</gene>
<dbReference type="Gene3D" id="1.10.510.10">
    <property type="entry name" value="Transferase(Phosphotransferase) domain 1"/>
    <property type="match status" value="1"/>
</dbReference>
<dbReference type="InterPro" id="IPR000719">
    <property type="entry name" value="Prot_kinase_dom"/>
</dbReference>
<dbReference type="Pfam" id="PF07714">
    <property type="entry name" value="PK_Tyr_Ser-Thr"/>
    <property type="match status" value="1"/>
</dbReference>
<dbReference type="GO" id="GO:0004674">
    <property type="term" value="F:protein serine/threonine kinase activity"/>
    <property type="evidence" value="ECO:0007669"/>
    <property type="project" value="TreeGrafter"/>
</dbReference>
<dbReference type="AlphaFoldDB" id="A0A5C3NAW5"/>
<name>A0A5C3NAW5_9AGAM</name>
<proteinExistence type="predicted"/>
<dbReference type="EMBL" id="ML213508">
    <property type="protein sequence ID" value="TFK53118.1"/>
    <property type="molecule type" value="Genomic_DNA"/>
</dbReference>
<dbReference type="InterPro" id="IPR051681">
    <property type="entry name" value="Ser/Thr_Kinases-Pseudokinases"/>
</dbReference>
<keyword evidence="2" id="KW-0808">Transferase</keyword>
<organism evidence="2 3">
    <name type="scientific">Heliocybe sulcata</name>
    <dbReference type="NCBI Taxonomy" id="5364"/>
    <lineage>
        <taxon>Eukaryota</taxon>
        <taxon>Fungi</taxon>
        <taxon>Dikarya</taxon>
        <taxon>Basidiomycota</taxon>
        <taxon>Agaricomycotina</taxon>
        <taxon>Agaricomycetes</taxon>
        <taxon>Gloeophyllales</taxon>
        <taxon>Gloeophyllaceae</taxon>
        <taxon>Heliocybe</taxon>
    </lineage>
</organism>
<evidence type="ECO:0000313" key="2">
    <source>
        <dbReference type="EMBL" id="TFK53118.1"/>
    </source>
</evidence>
<dbReference type="Proteomes" id="UP000305948">
    <property type="component" value="Unassembled WGS sequence"/>
</dbReference>
<dbReference type="STRING" id="5364.A0A5C3NAW5"/>
<dbReference type="PANTHER" id="PTHR44329">
    <property type="entry name" value="SERINE/THREONINE-PROTEIN KINASE TNNI3K-RELATED"/>
    <property type="match status" value="1"/>
</dbReference>
<dbReference type="PANTHER" id="PTHR44329:SF214">
    <property type="entry name" value="PROTEIN KINASE DOMAIN-CONTAINING PROTEIN"/>
    <property type="match status" value="1"/>
</dbReference>
<keyword evidence="3" id="KW-1185">Reference proteome</keyword>
<protein>
    <submittedName>
        <fullName evidence="2">Kinase-like protein</fullName>
    </submittedName>
</protein>
<evidence type="ECO:0000259" key="1">
    <source>
        <dbReference type="PROSITE" id="PS50011"/>
    </source>
</evidence>
<dbReference type="InterPro" id="IPR001245">
    <property type="entry name" value="Ser-Thr/Tyr_kinase_cat_dom"/>
</dbReference>
<dbReference type="OrthoDB" id="3236663at2759"/>
<keyword evidence="2" id="KW-0418">Kinase</keyword>
<reference evidence="2 3" key="1">
    <citation type="journal article" date="2019" name="Nat. Ecol. Evol.">
        <title>Megaphylogeny resolves global patterns of mushroom evolution.</title>
        <authorList>
            <person name="Varga T."/>
            <person name="Krizsan K."/>
            <person name="Foldi C."/>
            <person name="Dima B."/>
            <person name="Sanchez-Garcia M."/>
            <person name="Sanchez-Ramirez S."/>
            <person name="Szollosi G.J."/>
            <person name="Szarkandi J.G."/>
            <person name="Papp V."/>
            <person name="Albert L."/>
            <person name="Andreopoulos W."/>
            <person name="Angelini C."/>
            <person name="Antonin V."/>
            <person name="Barry K.W."/>
            <person name="Bougher N.L."/>
            <person name="Buchanan P."/>
            <person name="Buyck B."/>
            <person name="Bense V."/>
            <person name="Catcheside P."/>
            <person name="Chovatia M."/>
            <person name="Cooper J."/>
            <person name="Damon W."/>
            <person name="Desjardin D."/>
            <person name="Finy P."/>
            <person name="Geml J."/>
            <person name="Haridas S."/>
            <person name="Hughes K."/>
            <person name="Justo A."/>
            <person name="Karasinski D."/>
            <person name="Kautmanova I."/>
            <person name="Kiss B."/>
            <person name="Kocsube S."/>
            <person name="Kotiranta H."/>
            <person name="LaButti K.M."/>
            <person name="Lechner B.E."/>
            <person name="Liimatainen K."/>
            <person name="Lipzen A."/>
            <person name="Lukacs Z."/>
            <person name="Mihaltcheva S."/>
            <person name="Morgado L.N."/>
            <person name="Niskanen T."/>
            <person name="Noordeloos M.E."/>
            <person name="Ohm R.A."/>
            <person name="Ortiz-Santana B."/>
            <person name="Ovrebo C."/>
            <person name="Racz N."/>
            <person name="Riley R."/>
            <person name="Savchenko A."/>
            <person name="Shiryaev A."/>
            <person name="Soop K."/>
            <person name="Spirin V."/>
            <person name="Szebenyi C."/>
            <person name="Tomsovsky M."/>
            <person name="Tulloss R.E."/>
            <person name="Uehling J."/>
            <person name="Grigoriev I.V."/>
            <person name="Vagvolgyi C."/>
            <person name="Papp T."/>
            <person name="Martin F.M."/>
            <person name="Miettinen O."/>
            <person name="Hibbett D.S."/>
            <person name="Nagy L.G."/>
        </authorList>
    </citation>
    <scope>NUCLEOTIDE SEQUENCE [LARGE SCALE GENOMIC DNA]</scope>
    <source>
        <strain evidence="2 3">OMC1185</strain>
    </source>
</reference>
<dbReference type="PROSITE" id="PS50011">
    <property type="entry name" value="PROTEIN_KINASE_DOM"/>
    <property type="match status" value="1"/>
</dbReference>
<feature type="domain" description="Protein kinase" evidence="1">
    <location>
        <begin position="40"/>
        <end position="211"/>
    </location>
</feature>
<dbReference type="InterPro" id="IPR011009">
    <property type="entry name" value="Kinase-like_dom_sf"/>
</dbReference>